<dbReference type="NCBIfam" id="NF033788">
    <property type="entry name" value="HTH_metalloreg"/>
    <property type="match status" value="1"/>
</dbReference>
<keyword evidence="2" id="KW-0238">DNA-binding</keyword>
<dbReference type="InterPro" id="IPR011991">
    <property type="entry name" value="ArsR-like_HTH"/>
</dbReference>
<keyword evidence="3" id="KW-0804">Transcription</keyword>
<dbReference type="PANTHER" id="PTHR43132:SF2">
    <property type="entry name" value="ARSENICAL RESISTANCE OPERON REPRESSOR ARSR-RELATED"/>
    <property type="match status" value="1"/>
</dbReference>
<proteinExistence type="predicted"/>
<dbReference type="Gene3D" id="1.10.10.10">
    <property type="entry name" value="Winged helix-like DNA-binding domain superfamily/Winged helix DNA-binding domain"/>
    <property type="match status" value="1"/>
</dbReference>
<gene>
    <name evidence="5" type="ORF">ENM11_00915</name>
</gene>
<dbReference type="InterPro" id="IPR036390">
    <property type="entry name" value="WH_DNA-bd_sf"/>
</dbReference>
<reference evidence="5" key="1">
    <citation type="journal article" date="2020" name="mSystems">
        <title>Genome- and Community-Level Interaction Insights into Carbon Utilization and Element Cycling Functions of Hydrothermarchaeota in Hydrothermal Sediment.</title>
        <authorList>
            <person name="Zhou Z."/>
            <person name="Liu Y."/>
            <person name="Xu W."/>
            <person name="Pan J."/>
            <person name="Luo Z.H."/>
            <person name="Li M."/>
        </authorList>
    </citation>
    <scope>NUCLEOTIDE SEQUENCE [LARGE SCALE GENOMIC DNA]</scope>
    <source>
        <strain evidence="5">SpSt-1056</strain>
    </source>
</reference>
<dbReference type="GO" id="GO:0003677">
    <property type="term" value="F:DNA binding"/>
    <property type="evidence" value="ECO:0007669"/>
    <property type="project" value="UniProtKB-KW"/>
</dbReference>
<dbReference type="AlphaFoldDB" id="A0A7C5LEM4"/>
<dbReference type="PANTHER" id="PTHR43132">
    <property type="entry name" value="ARSENICAL RESISTANCE OPERON REPRESSOR ARSR-RELATED"/>
    <property type="match status" value="1"/>
</dbReference>
<accession>A0A7C5LEM4</accession>
<dbReference type="PROSITE" id="PS50987">
    <property type="entry name" value="HTH_ARSR_2"/>
    <property type="match status" value="1"/>
</dbReference>
<organism evidence="5">
    <name type="scientific">Caldiarchaeum subterraneum</name>
    <dbReference type="NCBI Taxonomy" id="311458"/>
    <lineage>
        <taxon>Archaea</taxon>
        <taxon>Nitrososphaerota</taxon>
        <taxon>Candidatus Caldarchaeales</taxon>
        <taxon>Candidatus Caldarchaeaceae</taxon>
        <taxon>Candidatus Caldarchaeum</taxon>
    </lineage>
</organism>
<dbReference type="SMART" id="SM00418">
    <property type="entry name" value="HTH_ARSR"/>
    <property type="match status" value="1"/>
</dbReference>
<evidence type="ECO:0000313" key="5">
    <source>
        <dbReference type="EMBL" id="HHK67703.1"/>
    </source>
</evidence>
<feature type="domain" description="HTH arsR-type" evidence="4">
    <location>
        <begin position="8"/>
        <end position="102"/>
    </location>
</feature>
<evidence type="ECO:0000259" key="4">
    <source>
        <dbReference type="PROSITE" id="PS50987"/>
    </source>
</evidence>
<evidence type="ECO:0000256" key="3">
    <source>
        <dbReference type="ARBA" id="ARBA00023163"/>
    </source>
</evidence>
<comment type="caution">
    <text evidence="5">The sequence shown here is derived from an EMBL/GenBank/DDBJ whole genome shotgun (WGS) entry which is preliminary data.</text>
</comment>
<protein>
    <submittedName>
        <fullName evidence="5">Transcriptional regulator</fullName>
    </submittedName>
</protein>
<dbReference type="PRINTS" id="PR00778">
    <property type="entry name" value="HTHARSR"/>
</dbReference>
<dbReference type="GO" id="GO:0003700">
    <property type="term" value="F:DNA-binding transcription factor activity"/>
    <property type="evidence" value="ECO:0007669"/>
    <property type="project" value="InterPro"/>
</dbReference>
<dbReference type="Pfam" id="PF01022">
    <property type="entry name" value="HTH_5"/>
    <property type="match status" value="1"/>
</dbReference>
<dbReference type="InterPro" id="IPR051011">
    <property type="entry name" value="Metal_resp_trans_reg"/>
</dbReference>
<evidence type="ECO:0000256" key="1">
    <source>
        <dbReference type="ARBA" id="ARBA00023015"/>
    </source>
</evidence>
<sequence length="106" mass="11905">MNIAETQLKEEFYERLAEFCKGQAHPKRLLILHLLMAGEKSVGDIVAATKLSQSTVSQHLSFMRRSGVVKARRERNAVYYSLADQRIAQACSILSQVVLEKMAAKP</sequence>
<dbReference type="InterPro" id="IPR036388">
    <property type="entry name" value="WH-like_DNA-bd_sf"/>
</dbReference>
<dbReference type="InterPro" id="IPR001845">
    <property type="entry name" value="HTH_ArsR_DNA-bd_dom"/>
</dbReference>
<keyword evidence="1" id="KW-0805">Transcription regulation</keyword>
<dbReference type="EMBL" id="DRWN01000011">
    <property type="protein sequence ID" value="HHK67703.1"/>
    <property type="molecule type" value="Genomic_DNA"/>
</dbReference>
<evidence type="ECO:0000256" key="2">
    <source>
        <dbReference type="ARBA" id="ARBA00023125"/>
    </source>
</evidence>
<dbReference type="CDD" id="cd00090">
    <property type="entry name" value="HTH_ARSR"/>
    <property type="match status" value="1"/>
</dbReference>
<dbReference type="SUPFAM" id="SSF46785">
    <property type="entry name" value="Winged helix' DNA-binding domain"/>
    <property type="match status" value="1"/>
</dbReference>
<name>A0A7C5LEM4_CALS0</name>